<sequence length="88" mass="10020">MASHIHNHDISLCYEKKDMMDLTLNMPENSLNKTRYLREHLKYAIVCTLADACQPDIVQLVAMPNTMNEILRDDGVIEGIESPPGYTK</sequence>
<keyword evidence="2" id="KW-1185">Reference proteome</keyword>
<comment type="caution">
    <text evidence="1">The sequence shown here is derived from an EMBL/GenBank/DDBJ whole genome shotgun (WGS) entry which is preliminary data.</text>
</comment>
<dbReference type="EMBL" id="JAXCGZ010014589">
    <property type="protein sequence ID" value="KAK7071429.1"/>
    <property type="molecule type" value="Genomic_DNA"/>
</dbReference>
<proteinExistence type="predicted"/>
<organism evidence="1 2">
    <name type="scientific">Halocaridina rubra</name>
    <name type="common">Hawaiian red shrimp</name>
    <dbReference type="NCBI Taxonomy" id="373956"/>
    <lineage>
        <taxon>Eukaryota</taxon>
        <taxon>Metazoa</taxon>
        <taxon>Ecdysozoa</taxon>
        <taxon>Arthropoda</taxon>
        <taxon>Crustacea</taxon>
        <taxon>Multicrustacea</taxon>
        <taxon>Malacostraca</taxon>
        <taxon>Eumalacostraca</taxon>
        <taxon>Eucarida</taxon>
        <taxon>Decapoda</taxon>
        <taxon>Pleocyemata</taxon>
        <taxon>Caridea</taxon>
        <taxon>Atyoidea</taxon>
        <taxon>Atyidae</taxon>
        <taxon>Halocaridina</taxon>
    </lineage>
</organism>
<dbReference type="AlphaFoldDB" id="A0AAN8X1X2"/>
<accession>A0AAN8X1X2</accession>
<feature type="non-terminal residue" evidence="1">
    <location>
        <position position="88"/>
    </location>
</feature>
<protein>
    <submittedName>
        <fullName evidence="1">Uncharacterized protein</fullName>
    </submittedName>
</protein>
<name>A0AAN8X1X2_HALRR</name>
<reference evidence="1 2" key="1">
    <citation type="submission" date="2023-11" db="EMBL/GenBank/DDBJ databases">
        <title>Halocaridina rubra genome assembly.</title>
        <authorList>
            <person name="Smith C."/>
        </authorList>
    </citation>
    <scope>NUCLEOTIDE SEQUENCE [LARGE SCALE GENOMIC DNA]</scope>
    <source>
        <strain evidence="1">EP-1</strain>
        <tissue evidence="1">Whole</tissue>
    </source>
</reference>
<evidence type="ECO:0000313" key="2">
    <source>
        <dbReference type="Proteomes" id="UP001381693"/>
    </source>
</evidence>
<evidence type="ECO:0000313" key="1">
    <source>
        <dbReference type="EMBL" id="KAK7071429.1"/>
    </source>
</evidence>
<gene>
    <name evidence="1" type="ORF">SK128_019006</name>
</gene>
<dbReference type="Proteomes" id="UP001381693">
    <property type="component" value="Unassembled WGS sequence"/>
</dbReference>